<feature type="domain" description="Methyltransferase type 11" evidence="2">
    <location>
        <begin position="95"/>
        <end position="194"/>
    </location>
</feature>
<proteinExistence type="predicted"/>
<dbReference type="InParanoid" id="A0A7C8MRP6"/>
<dbReference type="OrthoDB" id="10017101at2759"/>
<reference evidence="3 4" key="1">
    <citation type="submission" date="2019-12" db="EMBL/GenBank/DDBJ databases">
        <title>Draft genome sequence of the ascomycete Xylaria multiplex DSM 110363.</title>
        <authorList>
            <person name="Buettner E."/>
            <person name="Kellner H."/>
        </authorList>
    </citation>
    <scope>NUCLEOTIDE SEQUENCE [LARGE SCALE GENOMIC DNA]</scope>
    <source>
        <strain evidence="3 4">DSM 110363</strain>
    </source>
</reference>
<dbReference type="InterPro" id="IPR013216">
    <property type="entry name" value="Methyltransf_11"/>
</dbReference>
<evidence type="ECO:0000313" key="4">
    <source>
        <dbReference type="Proteomes" id="UP000481858"/>
    </source>
</evidence>
<dbReference type="GO" id="GO:0008757">
    <property type="term" value="F:S-adenosylmethionine-dependent methyltransferase activity"/>
    <property type="evidence" value="ECO:0007669"/>
    <property type="project" value="InterPro"/>
</dbReference>
<dbReference type="CDD" id="cd02440">
    <property type="entry name" value="AdoMet_MTases"/>
    <property type="match status" value="1"/>
</dbReference>
<dbReference type="Gene3D" id="3.40.50.150">
    <property type="entry name" value="Vaccinia Virus protein VP39"/>
    <property type="match status" value="1"/>
</dbReference>
<dbReference type="EMBL" id="WUBL01000031">
    <property type="protein sequence ID" value="KAF2969790.1"/>
    <property type="molecule type" value="Genomic_DNA"/>
</dbReference>
<accession>A0A7C8MRP6</accession>
<dbReference type="InterPro" id="IPR029063">
    <property type="entry name" value="SAM-dependent_MTases_sf"/>
</dbReference>
<feature type="region of interest" description="Disordered" evidence="1">
    <location>
        <begin position="1"/>
        <end position="27"/>
    </location>
</feature>
<evidence type="ECO:0000313" key="3">
    <source>
        <dbReference type="EMBL" id="KAF2969790.1"/>
    </source>
</evidence>
<dbReference type="Pfam" id="PF08241">
    <property type="entry name" value="Methyltransf_11"/>
    <property type="match status" value="1"/>
</dbReference>
<dbReference type="AlphaFoldDB" id="A0A7C8MRP6"/>
<feature type="compositionally biased region" description="Polar residues" evidence="1">
    <location>
        <begin position="14"/>
        <end position="23"/>
    </location>
</feature>
<name>A0A7C8MRP6_9PEZI</name>
<comment type="caution">
    <text evidence="3">The sequence shown here is derived from an EMBL/GenBank/DDBJ whole genome shotgun (WGS) entry which is preliminary data.</text>
</comment>
<dbReference type="SUPFAM" id="SSF53335">
    <property type="entry name" value="S-adenosyl-L-methionine-dependent methyltransferases"/>
    <property type="match status" value="1"/>
</dbReference>
<evidence type="ECO:0000256" key="1">
    <source>
        <dbReference type="SAM" id="MobiDB-lite"/>
    </source>
</evidence>
<protein>
    <recommendedName>
        <fullName evidence="2">Methyltransferase type 11 domain-containing protein</fullName>
    </recommendedName>
</protein>
<dbReference type="Proteomes" id="UP000481858">
    <property type="component" value="Unassembled WGS sequence"/>
</dbReference>
<evidence type="ECO:0000259" key="2">
    <source>
        <dbReference type="Pfam" id="PF08241"/>
    </source>
</evidence>
<gene>
    <name evidence="3" type="ORF">GQX73_g3771</name>
</gene>
<organism evidence="3 4">
    <name type="scientific">Xylaria multiplex</name>
    <dbReference type="NCBI Taxonomy" id="323545"/>
    <lineage>
        <taxon>Eukaryota</taxon>
        <taxon>Fungi</taxon>
        <taxon>Dikarya</taxon>
        <taxon>Ascomycota</taxon>
        <taxon>Pezizomycotina</taxon>
        <taxon>Sordariomycetes</taxon>
        <taxon>Xylariomycetidae</taxon>
        <taxon>Xylariales</taxon>
        <taxon>Xylariaceae</taxon>
        <taxon>Xylaria</taxon>
    </lineage>
</organism>
<sequence>MRSSSLRNLKGPEATTTASNNQPPDKMGIATFLKRKIQESHSFPRPRRSRAELQEPMRHCFAEPPGCYPSREFIAPVAAALGGNQKVLQIGAMKAGAIAFSLASAAGPNSHVTAVTGPGETTDSAREMARQLNKHNVTFLDVPDLTNLPFADKFFDVVYACNVMAHLPPSQNNSNAVKLLREMERVTKPSGVIASRDLAAQHFFPNTDIEPLFTDTLLKATGLQT</sequence>
<keyword evidence="4" id="KW-1185">Reference proteome</keyword>